<dbReference type="GO" id="GO:0005886">
    <property type="term" value="C:plasma membrane"/>
    <property type="evidence" value="ECO:0007669"/>
    <property type="project" value="UniProtKB-SubCell"/>
</dbReference>
<keyword evidence="5 6" id="KW-0472">Membrane</keyword>
<feature type="transmembrane region" description="Helical" evidence="6">
    <location>
        <begin position="398"/>
        <end position="418"/>
    </location>
</feature>
<dbReference type="HOGENOM" id="CLU_052021_0_0_11"/>
<dbReference type="GO" id="GO:0022857">
    <property type="term" value="F:transmembrane transporter activity"/>
    <property type="evidence" value="ECO:0007669"/>
    <property type="project" value="InterPro"/>
</dbReference>
<feature type="transmembrane region" description="Helical" evidence="6">
    <location>
        <begin position="275"/>
        <end position="298"/>
    </location>
</feature>
<dbReference type="KEGG" id="tbi:Tbis_3570"/>
<accession>D6YAK5</accession>
<reference evidence="7 8" key="1">
    <citation type="submission" date="2010-01" db="EMBL/GenBank/DDBJ databases">
        <title>The complete genome of Thermobispora bispora DSM 43833.</title>
        <authorList>
            <consortium name="US DOE Joint Genome Institute (JGI-PGF)"/>
            <person name="Lucas S."/>
            <person name="Copeland A."/>
            <person name="Lapidus A."/>
            <person name="Glavina del Rio T."/>
            <person name="Dalin E."/>
            <person name="Tice H."/>
            <person name="Bruce D."/>
            <person name="Goodwin L."/>
            <person name="Pitluck S."/>
            <person name="Kyrpides N."/>
            <person name="Mavromatis K."/>
            <person name="Ivanova N."/>
            <person name="Mikhailova N."/>
            <person name="Chertkov O."/>
            <person name="Brettin T."/>
            <person name="Detter J.C."/>
            <person name="Han C."/>
            <person name="Larimer F."/>
            <person name="Land M."/>
            <person name="Hauser L."/>
            <person name="Markowitz V."/>
            <person name="Cheng J.-F."/>
            <person name="Hugenholtz P."/>
            <person name="Woyke T."/>
            <person name="Wu D."/>
            <person name="Jando M."/>
            <person name="Schneider S."/>
            <person name="Klenk H.-P."/>
            <person name="Eisen J.A."/>
        </authorList>
    </citation>
    <scope>NUCLEOTIDE SEQUENCE [LARGE SCALE GENOMIC DNA]</scope>
    <source>
        <strain evidence="8">ATCC 19993 / DSM 43833 / CBS 139.67 / JCM 10125 / KCTC 9307 / NBRC 14880 / R51</strain>
    </source>
</reference>
<evidence type="ECO:0000256" key="6">
    <source>
        <dbReference type="SAM" id="Phobius"/>
    </source>
</evidence>
<dbReference type="PANTHER" id="PTHR23513:SF17">
    <property type="entry name" value="MEMBRANE PROTEIN"/>
    <property type="match status" value="1"/>
</dbReference>
<feature type="transmembrane region" description="Helical" evidence="6">
    <location>
        <begin position="252"/>
        <end position="269"/>
    </location>
</feature>
<dbReference type="InterPro" id="IPR036259">
    <property type="entry name" value="MFS_trans_sf"/>
</dbReference>
<dbReference type="STRING" id="469371.Tbis_3570"/>
<feature type="transmembrane region" description="Helical" evidence="6">
    <location>
        <begin position="176"/>
        <end position="197"/>
    </location>
</feature>
<evidence type="ECO:0000313" key="7">
    <source>
        <dbReference type="EMBL" id="ADG90258.1"/>
    </source>
</evidence>
<proteinExistence type="predicted"/>
<keyword evidence="8" id="KW-1185">Reference proteome</keyword>
<dbReference type="SUPFAM" id="SSF103473">
    <property type="entry name" value="MFS general substrate transporter"/>
    <property type="match status" value="1"/>
</dbReference>
<dbReference type="EMBL" id="CP001874">
    <property type="protein sequence ID" value="ADG90258.1"/>
    <property type="molecule type" value="Genomic_DNA"/>
</dbReference>
<dbReference type="RefSeq" id="WP_013133791.1">
    <property type="nucleotide sequence ID" value="NC_014165.1"/>
</dbReference>
<feature type="transmembrane region" description="Helical" evidence="6">
    <location>
        <begin position="310"/>
        <end position="330"/>
    </location>
</feature>
<organism evidence="7 8">
    <name type="scientific">Thermobispora bispora (strain ATCC 19993 / DSM 43833 / CBS 139.67 / JCM 10125 / KCTC 9307 / NBRC 14880 / R51)</name>
    <dbReference type="NCBI Taxonomy" id="469371"/>
    <lineage>
        <taxon>Bacteria</taxon>
        <taxon>Bacillati</taxon>
        <taxon>Actinomycetota</taxon>
        <taxon>Actinomycetes</taxon>
        <taxon>Streptosporangiales</taxon>
        <taxon>Streptosporangiaceae</taxon>
        <taxon>Thermobispora</taxon>
    </lineage>
</organism>
<feature type="transmembrane region" description="Helical" evidence="6">
    <location>
        <begin position="144"/>
        <end position="170"/>
    </location>
</feature>
<dbReference type="Gene3D" id="1.20.1250.20">
    <property type="entry name" value="MFS general substrate transporter like domains"/>
    <property type="match status" value="1"/>
</dbReference>
<feature type="transmembrane region" description="Helical" evidence="6">
    <location>
        <begin position="374"/>
        <end position="391"/>
    </location>
</feature>
<evidence type="ECO:0000256" key="1">
    <source>
        <dbReference type="ARBA" id="ARBA00004651"/>
    </source>
</evidence>
<dbReference type="CDD" id="cd06173">
    <property type="entry name" value="MFS_MefA_like"/>
    <property type="match status" value="1"/>
</dbReference>
<dbReference type="Proteomes" id="UP000006640">
    <property type="component" value="Chromosome"/>
</dbReference>
<dbReference type="OrthoDB" id="3688258at2"/>
<evidence type="ECO:0000256" key="2">
    <source>
        <dbReference type="ARBA" id="ARBA00022475"/>
    </source>
</evidence>
<name>D6YAK5_THEBD</name>
<evidence type="ECO:0000313" key="8">
    <source>
        <dbReference type="Proteomes" id="UP000006640"/>
    </source>
</evidence>
<protein>
    <submittedName>
        <fullName evidence="7">Major facilitator superfamily MFS_1</fullName>
    </submittedName>
</protein>
<feature type="transmembrane region" description="Helical" evidence="6">
    <location>
        <begin position="49"/>
        <end position="72"/>
    </location>
</feature>
<dbReference type="eggNOG" id="COG2270">
    <property type="taxonomic scope" value="Bacteria"/>
</dbReference>
<sequence>MSFVADLRTLLQGRDFQRLYGTRLASQFSDGLFQAAVGGYAFFSPERQATAVAIAAGLAVLLLPYSFLGPFVGVFIDRWSRRQILVISPLLRGTLLLILAALVLSHAPDWLFYGTALAVLGVNRFFLAALGASLPHVVPPHRLMAANAITPTSGTVATFLGAVAGFLLRFVAGPDAAGTAALLALSGLTYGASAAIARAMERSLLGPAYDPALPQAREALRNVLRGLADGARHVARRRGAAGALGAMASHRLLYGILIAETYILYRYHFTDDADAALGGIAVVVATSGAGYFLAVVVTPWATRRFPIETWIPLTLAACGVLAFGLCVTFHEWGFAAAGFALGLGGQSVKICTDTVVQRDVEDAYLGRVFSIYDMLFNGMTVAGAAIAAALLPADGRSVTTLAVASAGYLLGAAAYRLLVPRADRPPVLATEAVLPQRQPPS</sequence>
<keyword evidence="3 6" id="KW-0812">Transmembrane</keyword>
<comment type="subcellular location">
    <subcellularLocation>
        <location evidence="1">Cell membrane</location>
        <topology evidence="1">Multi-pass membrane protein</topology>
    </subcellularLocation>
</comment>
<dbReference type="PANTHER" id="PTHR23513">
    <property type="entry name" value="INTEGRAL MEMBRANE EFFLUX PROTEIN-RELATED"/>
    <property type="match status" value="1"/>
</dbReference>
<feature type="transmembrane region" description="Helical" evidence="6">
    <location>
        <begin position="84"/>
        <end position="104"/>
    </location>
</feature>
<keyword evidence="4 6" id="KW-1133">Transmembrane helix</keyword>
<keyword evidence="2" id="KW-1003">Cell membrane</keyword>
<evidence type="ECO:0000256" key="5">
    <source>
        <dbReference type="ARBA" id="ARBA00023136"/>
    </source>
</evidence>
<dbReference type="Pfam" id="PF07690">
    <property type="entry name" value="MFS_1"/>
    <property type="match status" value="1"/>
</dbReference>
<feature type="transmembrane region" description="Helical" evidence="6">
    <location>
        <begin position="110"/>
        <end position="132"/>
    </location>
</feature>
<evidence type="ECO:0000256" key="3">
    <source>
        <dbReference type="ARBA" id="ARBA00022692"/>
    </source>
</evidence>
<dbReference type="AlphaFoldDB" id="D6YAK5"/>
<evidence type="ECO:0000256" key="4">
    <source>
        <dbReference type="ARBA" id="ARBA00022989"/>
    </source>
</evidence>
<dbReference type="InterPro" id="IPR011701">
    <property type="entry name" value="MFS"/>
</dbReference>
<gene>
    <name evidence="7" type="ordered locus">Tbis_3570</name>
</gene>